<accession>A0A2Z4LUS4</accession>
<sequence length="157" mass="16793">MVFSTNAQDRSNFKVGLNAGLPVGDASDVSSFSIGLDVVYHWGVSELLDVGLATGFTNAFGETETITDGAFEIETGFEDFQFLPVAASFRVYPTFSFKLGADVGYAIGINEGNEGGFYYRPLVGYNITGNTELNISYTAVDNNGTFGVATLGILFLF</sequence>
<organism evidence="1 2">
    <name type="scientific">Flagellimonas maritima</name>
    <dbReference type="NCBI Taxonomy" id="1383885"/>
    <lineage>
        <taxon>Bacteria</taxon>
        <taxon>Pseudomonadati</taxon>
        <taxon>Bacteroidota</taxon>
        <taxon>Flavobacteriia</taxon>
        <taxon>Flavobacteriales</taxon>
        <taxon>Flavobacteriaceae</taxon>
        <taxon>Flagellimonas</taxon>
    </lineage>
</organism>
<evidence type="ECO:0008006" key="3">
    <source>
        <dbReference type="Google" id="ProtNLM"/>
    </source>
</evidence>
<evidence type="ECO:0000313" key="2">
    <source>
        <dbReference type="Proteomes" id="UP000248536"/>
    </source>
</evidence>
<protein>
    <recommendedName>
        <fullName evidence="3">Outer membrane protein beta-barrel domain-containing protein</fullName>
    </recommendedName>
</protein>
<proteinExistence type="predicted"/>
<dbReference type="AlphaFoldDB" id="A0A2Z4LUS4"/>
<keyword evidence="2" id="KW-1185">Reference proteome</keyword>
<name>A0A2Z4LUS4_9FLAO</name>
<dbReference type="EMBL" id="CP030104">
    <property type="protein sequence ID" value="AWX45641.1"/>
    <property type="molecule type" value="Genomic_DNA"/>
</dbReference>
<dbReference type="KEGG" id="spon:HME9304_02668"/>
<evidence type="ECO:0000313" key="1">
    <source>
        <dbReference type="EMBL" id="AWX45641.1"/>
    </source>
</evidence>
<dbReference type="Proteomes" id="UP000248536">
    <property type="component" value="Chromosome"/>
</dbReference>
<reference evidence="1 2" key="1">
    <citation type="submission" date="2018-06" db="EMBL/GenBank/DDBJ databases">
        <title>Spongiibacterium sp. HME9304 Genome sequencing and assembly.</title>
        <authorList>
            <person name="Kang H."/>
            <person name="Kim H."/>
            <person name="Joh K."/>
        </authorList>
    </citation>
    <scope>NUCLEOTIDE SEQUENCE [LARGE SCALE GENOMIC DNA]</scope>
    <source>
        <strain evidence="1 2">HME9304</strain>
    </source>
</reference>
<gene>
    <name evidence="1" type="ORF">HME9304_02668</name>
</gene>